<dbReference type="PANTHER" id="PTHR30529:SF1">
    <property type="entry name" value="CYTOCHROME B561 HOMOLOG 2"/>
    <property type="match status" value="1"/>
</dbReference>
<organism evidence="15 16">
    <name type="scientific">Corallincola holothuriorum</name>
    <dbReference type="NCBI Taxonomy" id="2282215"/>
    <lineage>
        <taxon>Bacteria</taxon>
        <taxon>Pseudomonadati</taxon>
        <taxon>Pseudomonadota</taxon>
        <taxon>Gammaproteobacteria</taxon>
        <taxon>Alteromonadales</taxon>
        <taxon>Psychromonadaceae</taxon>
        <taxon>Corallincola</taxon>
    </lineage>
</organism>
<dbReference type="InterPro" id="IPR052168">
    <property type="entry name" value="Cytochrome_b561_oxidase"/>
</dbReference>
<dbReference type="Proteomes" id="UP000252558">
    <property type="component" value="Unassembled WGS sequence"/>
</dbReference>
<gene>
    <name evidence="15" type="ORF">DU002_03915</name>
</gene>
<keyword evidence="7" id="KW-0479">Metal-binding</keyword>
<feature type="domain" description="Cytochrome b561 bacterial/Ni-hydrogenase" evidence="14">
    <location>
        <begin position="9"/>
        <end position="183"/>
    </location>
</feature>
<protein>
    <submittedName>
        <fullName evidence="15">Cytochrome b</fullName>
    </submittedName>
</protein>
<evidence type="ECO:0000313" key="15">
    <source>
        <dbReference type="EMBL" id="RCU51626.1"/>
    </source>
</evidence>
<feature type="transmembrane region" description="Helical" evidence="13">
    <location>
        <begin position="86"/>
        <end position="108"/>
    </location>
</feature>
<feature type="transmembrane region" description="Helical" evidence="13">
    <location>
        <begin position="47"/>
        <end position="65"/>
    </location>
</feature>
<accession>A0A368NN95</accession>
<dbReference type="RefSeq" id="WP_114337055.1">
    <property type="nucleotide sequence ID" value="NZ_QPID01000002.1"/>
</dbReference>
<evidence type="ECO:0000259" key="14">
    <source>
        <dbReference type="Pfam" id="PF01292"/>
    </source>
</evidence>
<keyword evidence="4" id="KW-1003">Cell membrane</keyword>
<evidence type="ECO:0000256" key="7">
    <source>
        <dbReference type="ARBA" id="ARBA00022723"/>
    </source>
</evidence>
<dbReference type="GO" id="GO:0046872">
    <property type="term" value="F:metal ion binding"/>
    <property type="evidence" value="ECO:0007669"/>
    <property type="project" value="UniProtKB-KW"/>
</dbReference>
<dbReference type="AlphaFoldDB" id="A0A368NN95"/>
<dbReference type="GO" id="GO:0005886">
    <property type="term" value="C:plasma membrane"/>
    <property type="evidence" value="ECO:0007669"/>
    <property type="project" value="UniProtKB-SubCell"/>
</dbReference>
<evidence type="ECO:0000256" key="2">
    <source>
        <dbReference type="ARBA" id="ARBA00004651"/>
    </source>
</evidence>
<dbReference type="OrthoDB" id="9793784at2"/>
<dbReference type="SUPFAM" id="SSF81342">
    <property type="entry name" value="Transmembrane di-heme cytochromes"/>
    <property type="match status" value="1"/>
</dbReference>
<reference evidence="15 16" key="1">
    <citation type="submission" date="2018-07" db="EMBL/GenBank/DDBJ databases">
        <title>Corallincola holothuriorum sp. nov., a new facultative anaerobe isolated from sea cucumber Apostichopus japonicus.</title>
        <authorList>
            <person name="Xia H."/>
        </authorList>
    </citation>
    <scope>NUCLEOTIDE SEQUENCE [LARGE SCALE GENOMIC DNA]</scope>
    <source>
        <strain evidence="15 16">C4</strain>
    </source>
</reference>
<keyword evidence="6 13" id="KW-0812">Transmembrane</keyword>
<dbReference type="Pfam" id="PF01292">
    <property type="entry name" value="Ni_hydr_CYTB"/>
    <property type="match status" value="1"/>
</dbReference>
<comment type="similarity">
    <text evidence="12">Belongs to the cytochrome b561 family.</text>
</comment>
<evidence type="ECO:0000256" key="9">
    <source>
        <dbReference type="ARBA" id="ARBA00022989"/>
    </source>
</evidence>
<sequence length="186" mass="20570">MQRDTPNKFSPTTLALHWIVGLMMITLLAIGVFMVETKAYALYPWHKSFGFIIFFIVLIRVFWRVTNGWPTPAGKYSQIEHLLAKVVHWALILGTVFMPISGAIMSTMGGHGLMVFGMEIVAMNPDPADPSKVIPHIAAIASFAHACHSWLGYLVIAAVVLHIVGALKHHIIDKDGTLKRIFGAKI</sequence>
<keyword evidence="8" id="KW-0249">Electron transport</keyword>
<evidence type="ECO:0000256" key="10">
    <source>
        <dbReference type="ARBA" id="ARBA00023004"/>
    </source>
</evidence>
<dbReference type="GO" id="GO:0009055">
    <property type="term" value="F:electron transfer activity"/>
    <property type="evidence" value="ECO:0007669"/>
    <property type="project" value="InterPro"/>
</dbReference>
<comment type="cofactor">
    <cofactor evidence="1">
        <name>heme b</name>
        <dbReference type="ChEBI" id="CHEBI:60344"/>
    </cofactor>
</comment>
<dbReference type="InterPro" id="IPR011577">
    <property type="entry name" value="Cyt_b561_bac/Ni-Hgenase"/>
</dbReference>
<evidence type="ECO:0000256" key="12">
    <source>
        <dbReference type="ARBA" id="ARBA00037975"/>
    </source>
</evidence>
<keyword evidence="10" id="KW-0408">Iron</keyword>
<evidence type="ECO:0000256" key="11">
    <source>
        <dbReference type="ARBA" id="ARBA00023136"/>
    </source>
</evidence>
<keyword evidence="5" id="KW-0349">Heme</keyword>
<evidence type="ECO:0000256" key="5">
    <source>
        <dbReference type="ARBA" id="ARBA00022617"/>
    </source>
</evidence>
<comment type="subcellular location">
    <subcellularLocation>
        <location evidence="2">Cell membrane</location>
        <topology evidence="2">Multi-pass membrane protein</topology>
    </subcellularLocation>
</comment>
<evidence type="ECO:0000256" key="8">
    <source>
        <dbReference type="ARBA" id="ARBA00022982"/>
    </source>
</evidence>
<evidence type="ECO:0000256" key="1">
    <source>
        <dbReference type="ARBA" id="ARBA00001970"/>
    </source>
</evidence>
<evidence type="ECO:0000313" key="16">
    <source>
        <dbReference type="Proteomes" id="UP000252558"/>
    </source>
</evidence>
<keyword evidence="16" id="KW-1185">Reference proteome</keyword>
<evidence type="ECO:0000256" key="4">
    <source>
        <dbReference type="ARBA" id="ARBA00022475"/>
    </source>
</evidence>
<feature type="transmembrane region" description="Helical" evidence="13">
    <location>
        <begin position="150"/>
        <end position="167"/>
    </location>
</feature>
<keyword evidence="3" id="KW-0813">Transport</keyword>
<dbReference type="GO" id="GO:0022904">
    <property type="term" value="P:respiratory electron transport chain"/>
    <property type="evidence" value="ECO:0007669"/>
    <property type="project" value="InterPro"/>
</dbReference>
<proteinExistence type="inferred from homology"/>
<dbReference type="PANTHER" id="PTHR30529">
    <property type="entry name" value="CYTOCHROME B561"/>
    <property type="match status" value="1"/>
</dbReference>
<keyword evidence="11 13" id="KW-0472">Membrane</keyword>
<evidence type="ECO:0000256" key="6">
    <source>
        <dbReference type="ARBA" id="ARBA00022692"/>
    </source>
</evidence>
<dbReference type="InterPro" id="IPR016174">
    <property type="entry name" value="Di-haem_cyt_TM"/>
</dbReference>
<evidence type="ECO:0000256" key="3">
    <source>
        <dbReference type="ARBA" id="ARBA00022448"/>
    </source>
</evidence>
<keyword evidence="9 13" id="KW-1133">Transmembrane helix</keyword>
<name>A0A368NN95_9GAMM</name>
<comment type="caution">
    <text evidence="15">The sequence shown here is derived from an EMBL/GenBank/DDBJ whole genome shotgun (WGS) entry which is preliminary data.</text>
</comment>
<feature type="transmembrane region" description="Helical" evidence="13">
    <location>
        <begin position="12"/>
        <end position="35"/>
    </location>
</feature>
<dbReference type="EMBL" id="QPID01000002">
    <property type="protein sequence ID" value="RCU51626.1"/>
    <property type="molecule type" value="Genomic_DNA"/>
</dbReference>
<evidence type="ECO:0000256" key="13">
    <source>
        <dbReference type="SAM" id="Phobius"/>
    </source>
</evidence>
<dbReference type="GO" id="GO:0020037">
    <property type="term" value="F:heme binding"/>
    <property type="evidence" value="ECO:0007669"/>
    <property type="project" value="TreeGrafter"/>
</dbReference>